<dbReference type="PROSITE" id="PS50879">
    <property type="entry name" value="RNASE_H_1"/>
    <property type="match status" value="1"/>
</dbReference>
<feature type="domain" description="RNase H type-1" evidence="4">
    <location>
        <begin position="2349"/>
        <end position="2502"/>
    </location>
</feature>
<feature type="chain" id="PRO_5043270061" evidence="2">
    <location>
        <begin position="28"/>
        <end position="2709"/>
    </location>
</feature>
<dbReference type="InterPro" id="IPR012337">
    <property type="entry name" value="RNaseH-like_sf"/>
</dbReference>
<dbReference type="SUPFAM" id="SSF53098">
    <property type="entry name" value="Ribonuclease H-like"/>
    <property type="match status" value="1"/>
</dbReference>
<evidence type="ECO:0000259" key="3">
    <source>
        <dbReference type="PROSITE" id="PS50878"/>
    </source>
</evidence>
<dbReference type="Pfam" id="PF00078">
    <property type="entry name" value="RVT_1"/>
    <property type="match status" value="1"/>
</dbReference>
<organism evidence="5">
    <name type="scientific">Cladocopium goreaui</name>
    <dbReference type="NCBI Taxonomy" id="2562237"/>
    <lineage>
        <taxon>Eukaryota</taxon>
        <taxon>Sar</taxon>
        <taxon>Alveolata</taxon>
        <taxon>Dinophyceae</taxon>
        <taxon>Suessiales</taxon>
        <taxon>Symbiodiniaceae</taxon>
        <taxon>Cladocopium</taxon>
    </lineage>
</organism>
<dbReference type="EMBL" id="CAMXCT010000919">
    <property type="protein sequence ID" value="CAI3984797.1"/>
    <property type="molecule type" value="Genomic_DNA"/>
</dbReference>
<dbReference type="GO" id="GO:0003676">
    <property type="term" value="F:nucleic acid binding"/>
    <property type="evidence" value="ECO:0007669"/>
    <property type="project" value="InterPro"/>
</dbReference>
<feature type="region of interest" description="Disordered" evidence="1">
    <location>
        <begin position="994"/>
        <end position="1046"/>
    </location>
</feature>
<name>A0A9P1C3H0_9DINO</name>
<reference evidence="6 7" key="2">
    <citation type="submission" date="2024-05" db="EMBL/GenBank/DDBJ databases">
        <authorList>
            <person name="Chen Y."/>
            <person name="Shah S."/>
            <person name="Dougan E. K."/>
            <person name="Thang M."/>
            <person name="Chan C."/>
        </authorList>
    </citation>
    <scope>NUCLEOTIDE SEQUENCE [LARGE SCALE GENOMIC DNA]</scope>
</reference>
<evidence type="ECO:0000313" key="5">
    <source>
        <dbReference type="EMBL" id="CAI3984797.1"/>
    </source>
</evidence>
<feature type="domain" description="Reverse transcriptase" evidence="3">
    <location>
        <begin position="1897"/>
        <end position="2157"/>
    </location>
</feature>
<protein>
    <submittedName>
        <fullName evidence="6">LINE-1 retrotransposable element ORF2 protein</fullName>
    </submittedName>
</protein>
<feature type="signal peptide" evidence="2">
    <location>
        <begin position="1"/>
        <end position="27"/>
    </location>
</feature>
<gene>
    <name evidence="5" type="ORF">C1SCF055_LOCUS12309</name>
</gene>
<keyword evidence="7" id="KW-1185">Reference proteome</keyword>
<evidence type="ECO:0000259" key="4">
    <source>
        <dbReference type="PROSITE" id="PS50879"/>
    </source>
</evidence>
<dbReference type="EMBL" id="CAMXCT020000919">
    <property type="protein sequence ID" value="CAL1138172.1"/>
    <property type="molecule type" value="Genomic_DNA"/>
</dbReference>
<comment type="caution">
    <text evidence="5">The sequence shown here is derived from an EMBL/GenBank/DDBJ whole genome shotgun (WGS) entry which is preliminary data.</text>
</comment>
<reference evidence="5" key="1">
    <citation type="submission" date="2022-10" db="EMBL/GenBank/DDBJ databases">
        <authorList>
            <person name="Chen Y."/>
            <person name="Dougan E. K."/>
            <person name="Chan C."/>
            <person name="Rhodes N."/>
            <person name="Thang M."/>
        </authorList>
    </citation>
    <scope>NUCLEOTIDE SEQUENCE</scope>
</reference>
<dbReference type="Proteomes" id="UP001152797">
    <property type="component" value="Unassembled WGS sequence"/>
</dbReference>
<evidence type="ECO:0000256" key="2">
    <source>
        <dbReference type="SAM" id="SignalP"/>
    </source>
</evidence>
<feature type="region of interest" description="Disordered" evidence="1">
    <location>
        <begin position="584"/>
        <end position="618"/>
    </location>
</feature>
<dbReference type="Gene3D" id="3.30.420.10">
    <property type="entry name" value="Ribonuclease H-like superfamily/Ribonuclease H"/>
    <property type="match status" value="1"/>
</dbReference>
<keyword evidence="2" id="KW-0732">Signal</keyword>
<proteinExistence type="predicted"/>
<dbReference type="InterPro" id="IPR002156">
    <property type="entry name" value="RNaseH_domain"/>
</dbReference>
<dbReference type="PROSITE" id="PS50878">
    <property type="entry name" value="RT_POL"/>
    <property type="match status" value="1"/>
</dbReference>
<dbReference type="Pfam" id="PF00075">
    <property type="entry name" value="RNase_H"/>
    <property type="match status" value="1"/>
</dbReference>
<dbReference type="InterPro" id="IPR036691">
    <property type="entry name" value="Endo/exonu/phosph_ase_sf"/>
</dbReference>
<dbReference type="SUPFAM" id="SSF56219">
    <property type="entry name" value="DNase I-like"/>
    <property type="match status" value="1"/>
</dbReference>
<dbReference type="OrthoDB" id="445826at2759"/>
<evidence type="ECO:0000313" key="6">
    <source>
        <dbReference type="EMBL" id="CAL4772109.1"/>
    </source>
</evidence>
<dbReference type="InterPro" id="IPR036397">
    <property type="entry name" value="RNaseH_sf"/>
</dbReference>
<evidence type="ECO:0000256" key="1">
    <source>
        <dbReference type="SAM" id="MobiDB-lite"/>
    </source>
</evidence>
<dbReference type="GO" id="GO:0004523">
    <property type="term" value="F:RNA-DNA hybrid ribonuclease activity"/>
    <property type="evidence" value="ECO:0007669"/>
    <property type="project" value="InterPro"/>
</dbReference>
<sequence length="2709" mass="304079">MEIQEGIQALALAMDWVVLTLTLDLQAQWPCRRQRWWALLLPKEWNSYGLHPWPTTSPYNVVGDIFKCWGHWTDEEETELQLFEYEFLAYSNPEFGSDKRLLDFSDVANTFLHSYGNALMSCPCNCRQSGFSRQSLERKGLRGCFVQSRVHHNPRYLHPRELGLLLGLPNSVQYPFRPREHLALLGLVASPLQMVWIYAHLRNNVAQARDLAPASSPLEWLRAYQRELLRQTQDLFHQAEQLPQVLQLHDSDGSALAIHCPVACTVAQLLDAQRICLGWNEAGGISMDGQPLSLRMLLKQMSQPYRFDLQTGDQHRPRPSSVFAVGITHQGVFEMVLLNAGQFLFEALRDMDIQLVNFLVDRDGRVYGADFRAAFSKSDDRIICVFPAQSHWALLWGQHHVDSIQWLYCDGLPGRVNTAAMRLAARISEELSLNWSIDPGHLFFQQDDHTCGTVALLHVGARLGLFGLPSRATVLDFHSWLLRRPALGLNFTDPWIYGSGPLTVDVQAQLAALLATKGVPSAVAADRAAAAIQKLSAPAIQGALAHGNPWQALKALTTKPGNNFQYVLKSELMDFIDAKAATKHGAQISTQKKRDKKPGKSNTSPPLAPDPSTLQLDPAHFIDDEGDHVEQIPLNQVTADSRGLAIATLTEALPYLREKENISTDALGLLITEEVPSNLKAQANVISIRFPATYLPTQDPLLINGCLLQLGDHEISRQQVQDPATSMDLAATNVLKIQLFRDELGTSWEDVASFPIRQLFRLVPLFKLCTSVTCNHRCGHFHAAVEDSIDQVVLDLWGRRFQSLEGKSLPAQSAEQFLVFLRVATPALEDLLKVSIEGVYMEPRASGARATDEDYSVIWLPGANRDTACHRLKLTSHGLSLVRLKHRFGIRVLSTYEEAAFRELRPNEEFMKVAVTKIYRLHPLPHGLQRLQVSQLLREWKWQAKPLQPARGSAEGSSWEVGAAIEPPNNIMPAFQRDVLISLIKDRTEVEKLPTVVGPQRAQRHLRSQASSSASTAPPMTDPWESPGQDPWGNWHGTGHPTPAPAKRYEKLADQLKTDLHETLQKQWAEKHSQDQSSQDAQRLCRLESDIVEMKAHQSQFHNWFQETGTRLAKQDEQLTHLHAAVQQNQTDLQTVRTEVHTSADSLHQAMQLSLGNIKGDITAEVTSAVTSQMDRLEALLSKRLFGFGLSLSRIRLLYWIFFVFSHLCTAAACVVSDLDFAKLGHSHLDPLDFGGDPLQPVFRWGEALHPGPSSDCHLFGFSNPSGLRQKEATAIALGAGVWSFLESQLSLQTQKTCAALLRQQARNQNRLLRVHMGAPVATRTTSTWAGTWSGVATISDFPSQELSLPYINERDCGRMLTTRHMIGQTAITNMVIYGFPKGPTWPNALRLTEELLQITTTEIILGGTGPRLIGGDFNTDAWGIPLFNYWRQLGWISAQELAERLWGQEPQFTCKHATERDLVWLSPEAAALCQMVDVADVFAEHSTITVGLCIPTSNPRMLSWPKPSVIPWTEVDAQWTSTAVPPDWTLHADVNQQWAEWATSFEDSLQGHLPNAPGHGLQGHQKGRLQQTQPIRRRTSALVLKPSRPSEVVLRNDLIGSEVRHWFRQLRRLQSYVAAVRAGKQTPAALAYRPELWAAVLRSPGFKQGFSVWWRNHRAYALPDAPSCFPRSPPGLEVAEAVFADFKLNFEKYEAWHLRQRGKLLLTKYEKGMQGIFQDLKPPNRDRLDLLHQKTSFSVLAVDIDSGQLHLDAPVVSKGFSKWMAGDVTFQPDIINDVVIQVPDASLFEQGDLVEQFCTLADTNSLHAELLEYWTPTWQAMSTVDAHTWQRVTSFFQAYVPKFQMDLGPILPEQWYRALKRYKPSAARGVDGISHRDLLSLPLAWTERLLAMLHDIELGRTNWPTAILYGVVNVLAKNAGAATVDRFRPVVIFSVIYRTWARVRSKQLLRWLTPKMDVEAFGFMPGCEPSQLWLVLQAEIERTLQVHGDLCGLSTDLTQAFNFIPRQHSFSLAEHLGVPARITVPWRLFLDQCTRAFDVRGHLSSCTTSSCGLPEGDAMSVFGMVQLSFAWHLYMRAYSPSIRALSFVDNLSLLASVPGLLATGLACVIEFFRLWNMAIDVSKSYCWALSSGQRKQLAILPFQKVESAMELGGALSFTRKRFTGLQQKRISKLHGKWQRLKTSRAPMRQKLAAVPMVFWSAALHGITGSCMGENHLDKLRSQALKALRLSHAGVNGLLRLTLSSTPTADPSWWRLQHTVSSFARLLRKVEPPYLIDHDQCQLNLMTVDASLLITTLWDAWLQHVACQVASRKTMRDLQGLDPSPFVAAWKWALLLLSDTTSCFTSQPSNGVQHIFTDGTATAATQPAKLAAWGCLNATTGEVVAMGHVPGLNQSSDRAELMAAWSAIQWQIHFEVSMHLWTDSRYVADGISHILRSGEIGDWSNQDIWENIHLLLQQLGQLELEPHWVPSHLDETKLQDPFEDWVRCWNDRIDFAIGQYNFCRPREFLRLRDDMNFHFEQSAARMRQLQAFFFKVAANGPEVLTEPSESHDVSLFGFVDELQPSFGDLYNLDARDLIGSSDSRPVDLPADFIFALVDHLASHVDEASGVYPLSFEELTIWLALLGDFTCSRAIRRTADVARPIQVQIAGQYGTAAAVPAETVRCFHVADPTAVEVPHGVEVRRLFAYTEKRTPNRTPNTEPLKTHQNL</sequence>
<dbReference type="InterPro" id="IPR000477">
    <property type="entry name" value="RT_dom"/>
</dbReference>
<dbReference type="EMBL" id="CAMXCT030000919">
    <property type="protein sequence ID" value="CAL4772109.1"/>
    <property type="molecule type" value="Genomic_DNA"/>
</dbReference>
<evidence type="ECO:0000313" key="7">
    <source>
        <dbReference type="Proteomes" id="UP001152797"/>
    </source>
</evidence>
<accession>A0A9P1C3H0</accession>